<comment type="caution">
    <text evidence="10">The sequence shown here is derived from an EMBL/GenBank/DDBJ whole genome shotgun (WGS) entry which is preliminary data.</text>
</comment>
<dbReference type="InterPro" id="IPR038052">
    <property type="entry name" value="Chaperonin_RbcX_sf"/>
</dbReference>
<dbReference type="AlphaFoldDB" id="A0A7C3ZWI2"/>
<dbReference type="GO" id="GO:0015979">
    <property type="term" value="P:photosynthesis"/>
    <property type="evidence" value="ECO:0007669"/>
    <property type="project" value="UniProtKB-KW"/>
</dbReference>
<dbReference type="InterPro" id="IPR003435">
    <property type="entry name" value="Chaperonin_RcbX"/>
</dbReference>
<dbReference type="PANTHER" id="PTHR33791">
    <property type="entry name" value="CHAPERONIN-LIKE RBCX PROTEIN 1, CHLOROPLASTIC"/>
    <property type="match status" value="1"/>
</dbReference>
<keyword evidence="3 8" id="KW-0143">Chaperone</keyword>
<dbReference type="Gene3D" id="1.10.1200.210">
    <property type="entry name" value="Chaperonin-like RbcX"/>
    <property type="match status" value="1"/>
</dbReference>
<evidence type="ECO:0000256" key="5">
    <source>
        <dbReference type="ARBA" id="ARBA00023669"/>
    </source>
</evidence>
<dbReference type="GO" id="GO:0044183">
    <property type="term" value="F:protein folding chaperone"/>
    <property type="evidence" value="ECO:0007669"/>
    <property type="project" value="InterPro"/>
</dbReference>
<organism evidence="10">
    <name type="scientific">Planktothricoides sp. SpSt-374</name>
    <dbReference type="NCBI Taxonomy" id="2282167"/>
    <lineage>
        <taxon>Bacteria</taxon>
        <taxon>Bacillati</taxon>
        <taxon>Cyanobacteriota</taxon>
        <taxon>Cyanophyceae</taxon>
        <taxon>Oscillatoriophycideae</taxon>
        <taxon>Oscillatoriales</taxon>
        <taxon>Oscillatoriaceae</taxon>
        <taxon>Planktothricoides</taxon>
    </lineage>
</organism>
<keyword evidence="2 8" id="KW-0602">Photosynthesis</keyword>
<dbReference type="EMBL" id="DSPX01000128">
    <property type="protein sequence ID" value="HGG01489.1"/>
    <property type="molecule type" value="Genomic_DNA"/>
</dbReference>
<dbReference type="PANTHER" id="PTHR33791:SF1">
    <property type="entry name" value="RUBISCO CHAPERONE RBCX"/>
    <property type="match status" value="1"/>
</dbReference>
<evidence type="ECO:0000256" key="6">
    <source>
        <dbReference type="ARBA" id="ARBA00023866"/>
    </source>
</evidence>
<evidence type="ECO:0000256" key="8">
    <source>
        <dbReference type="HAMAP-Rule" id="MF_00855"/>
    </source>
</evidence>
<evidence type="ECO:0000256" key="9">
    <source>
        <dbReference type="SAM" id="MobiDB-lite"/>
    </source>
</evidence>
<dbReference type="SUPFAM" id="SSF158615">
    <property type="entry name" value="RbcX-like"/>
    <property type="match status" value="1"/>
</dbReference>
<comment type="domain">
    <text evidence="8">The homodimer has 2 functional domains, a central cleft essential for production of soluble RbcL in which the RbcL peptide binds, and a polar surface which plays a role in correct RbcL subunit arrangement.</text>
</comment>
<protein>
    <recommendedName>
        <fullName evidence="6 8">RuBisCO chaperone RbcX</fullName>
    </recommendedName>
</protein>
<keyword evidence="4 8" id="KW-0120">Carbon dioxide fixation</keyword>
<dbReference type="GO" id="GO:0015977">
    <property type="term" value="P:carbon fixation"/>
    <property type="evidence" value="ECO:0007669"/>
    <property type="project" value="UniProtKB-UniRule"/>
</dbReference>
<keyword evidence="5 8" id="KW-1282">Carboxysome</keyword>
<dbReference type="GO" id="GO:0110102">
    <property type="term" value="P:ribulose bisphosphate carboxylase complex assembly"/>
    <property type="evidence" value="ECO:0007669"/>
    <property type="project" value="UniProtKB-UniRule"/>
</dbReference>
<comment type="similarity">
    <text evidence="8">Belongs to the RbcX family.</text>
</comment>
<comment type="subcellular location">
    <subcellularLocation>
        <location evidence="8">Carboxysome</location>
    </subcellularLocation>
    <subcellularLocation>
        <location evidence="8">Cytoplasm</location>
    </subcellularLocation>
    <text evidence="8">Most protein is cytoplasmic, but some is in the carboxysome.</text>
</comment>
<comment type="function">
    <text evidence="8">An RbcL-specific chaperone. The central cleft of the RbcX homodimer (RbcX2) binds the C-terminus of an RbcL monomer, stabilizing the C-terminus and probably preventing its reassociation with chaperonin GroEL-ES. At the same time the peripheral region of RbcX2 binds a second RbcL monomer, bridging the RbcL homodimers in the correct orientation. The RbcX2(2)-bound RbcL dimers then assemble into the RbcL8 core (RbcL8-(RbcX2)8). RbcS binding triggers the release of RbcX2.</text>
</comment>
<dbReference type="GO" id="GO:0005737">
    <property type="term" value="C:cytoplasm"/>
    <property type="evidence" value="ECO:0007669"/>
    <property type="project" value="UniProtKB-SubCell"/>
</dbReference>
<evidence type="ECO:0000256" key="4">
    <source>
        <dbReference type="ARBA" id="ARBA00023300"/>
    </source>
</evidence>
<dbReference type="HAMAP" id="MF_00855">
    <property type="entry name" value="RbcX"/>
    <property type="match status" value="1"/>
</dbReference>
<evidence type="ECO:0000256" key="7">
    <source>
        <dbReference type="ARBA" id="ARBA00024446"/>
    </source>
</evidence>
<accession>A0A7C3ZWI2</accession>
<evidence type="ECO:0000256" key="2">
    <source>
        <dbReference type="ARBA" id="ARBA00022531"/>
    </source>
</evidence>
<feature type="compositionally biased region" description="Basic and acidic residues" evidence="9">
    <location>
        <begin position="126"/>
        <end position="135"/>
    </location>
</feature>
<gene>
    <name evidence="8" type="primary">rbcX</name>
    <name evidence="10" type="ORF">ENR15_12780</name>
</gene>
<comment type="subunit">
    <text evidence="8">Homodimer. Interacts with the exposed C-terminal peptide of RbcL via its central cleft, contacts a second RbcL monomer via its peripheral polar surface.</text>
</comment>
<keyword evidence="7" id="KW-1283">Bacterial microcompartment</keyword>
<evidence type="ECO:0000313" key="10">
    <source>
        <dbReference type="EMBL" id="HGG01489.1"/>
    </source>
</evidence>
<evidence type="ECO:0000256" key="3">
    <source>
        <dbReference type="ARBA" id="ARBA00023186"/>
    </source>
</evidence>
<dbReference type="GO" id="GO:0031470">
    <property type="term" value="C:carboxysome"/>
    <property type="evidence" value="ECO:0007669"/>
    <property type="project" value="UniProtKB-SubCell"/>
</dbReference>
<dbReference type="Pfam" id="PF02341">
    <property type="entry name" value="RbcX"/>
    <property type="match status" value="1"/>
</dbReference>
<feature type="region of interest" description="Disordered" evidence="9">
    <location>
        <begin position="107"/>
        <end position="135"/>
    </location>
</feature>
<evidence type="ECO:0000256" key="1">
    <source>
        <dbReference type="ARBA" id="ARBA00022490"/>
    </source>
</evidence>
<proteinExistence type="inferred from homology"/>
<reference evidence="10" key="1">
    <citation type="journal article" date="2020" name="mSystems">
        <title>Genome- and Community-Level Interaction Insights into Carbon Utilization and Element Cycling Functions of Hydrothermarchaeota in Hydrothermal Sediment.</title>
        <authorList>
            <person name="Zhou Z."/>
            <person name="Liu Y."/>
            <person name="Xu W."/>
            <person name="Pan J."/>
            <person name="Luo Z.H."/>
            <person name="Li M."/>
        </authorList>
    </citation>
    <scope>NUCLEOTIDE SEQUENCE [LARGE SCALE GENOMIC DNA]</scope>
    <source>
        <strain evidence="10">SpSt-374</strain>
    </source>
</reference>
<keyword evidence="1 8" id="KW-0963">Cytoplasm</keyword>
<name>A0A7C3ZWI2_9CYAN</name>
<dbReference type="InterPro" id="IPR046381">
    <property type="entry name" value="RbcX"/>
</dbReference>
<sequence>MDSKFVLKQTARIVQNYLTYQAVKTVIDQLTETNPPMAIWFRQFSSGYNFQEGEVYLQELMQQHKELALRIMTVRESLAENVLELIPEMVLSGIRKDNMEQRRQLLERMTATEPFSPTDRAAPPHPELDINDPKD</sequence>